<dbReference type="Proteomes" id="UP000814033">
    <property type="component" value="Unassembled WGS sequence"/>
</dbReference>
<comment type="caution">
    <text evidence="1">The sequence shown here is derived from an EMBL/GenBank/DDBJ whole genome shotgun (WGS) entry which is preliminary data.</text>
</comment>
<gene>
    <name evidence="1" type="ORF">FA95DRAFT_1606256</name>
</gene>
<proteinExistence type="predicted"/>
<organism evidence="1 2">
    <name type="scientific">Auriscalpium vulgare</name>
    <dbReference type="NCBI Taxonomy" id="40419"/>
    <lineage>
        <taxon>Eukaryota</taxon>
        <taxon>Fungi</taxon>
        <taxon>Dikarya</taxon>
        <taxon>Basidiomycota</taxon>
        <taxon>Agaricomycotina</taxon>
        <taxon>Agaricomycetes</taxon>
        <taxon>Russulales</taxon>
        <taxon>Auriscalpiaceae</taxon>
        <taxon>Auriscalpium</taxon>
    </lineage>
</organism>
<dbReference type="EMBL" id="MU275908">
    <property type="protein sequence ID" value="KAI0047245.1"/>
    <property type="molecule type" value="Genomic_DNA"/>
</dbReference>
<keyword evidence="2" id="KW-1185">Reference proteome</keyword>
<reference evidence="1" key="2">
    <citation type="journal article" date="2022" name="New Phytol.">
        <title>Evolutionary transition to the ectomycorrhizal habit in the genomes of a hyperdiverse lineage of mushroom-forming fungi.</title>
        <authorList>
            <person name="Looney B."/>
            <person name="Miyauchi S."/>
            <person name="Morin E."/>
            <person name="Drula E."/>
            <person name="Courty P.E."/>
            <person name="Kohler A."/>
            <person name="Kuo A."/>
            <person name="LaButti K."/>
            <person name="Pangilinan J."/>
            <person name="Lipzen A."/>
            <person name="Riley R."/>
            <person name="Andreopoulos W."/>
            <person name="He G."/>
            <person name="Johnson J."/>
            <person name="Nolan M."/>
            <person name="Tritt A."/>
            <person name="Barry K.W."/>
            <person name="Grigoriev I.V."/>
            <person name="Nagy L.G."/>
            <person name="Hibbett D."/>
            <person name="Henrissat B."/>
            <person name="Matheny P.B."/>
            <person name="Labbe J."/>
            <person name="Martin F.M."/>
        </authorList>
    </citation>
    <scope>NUCLEOTIDE SEQUENCE</scope>
    <source>
        <strain evidence="1">FP105234-sp</strain>
    </source>
</reference>
<protein>
    <submittedName>
        <fullName evidence="1">Uncharacterized protein</fullName>
    </submittedName>
</protein>
<evidence type="ECO:0000313" key="1">
    <source>
        <dbReference type="EMBL" id="KAI0047245.1"/>
    </source>
</evidence>
<sequence>MSVHEDEHNDIPIHDPRRPHSFDLTLELERQLDNESLPNSPAHDRHHSLDSHVLASIVTTLRMGMAELTKERDELAAALEASRQKEHDLGDAVDRLSEKHDGMHDELEALRKKSKEDDDSIVMLRSKVEESRRGLMRLQTESRRMSRGPEMSVDLSRAGSFSFGGPPSSSKRASFAPLTGNSIRASHRRISSVSDSNTQWSEAIHPPITEVDHSPTGQTIALPDVQQTSYPPTQSRRFSGLFGRPAAETDFAPAGLAAVEVEALQREVKSLKSTLEETRHELTEALEAREASDTCVKALRDFIGEHAVGTAPAVATVERASEPERKGSVGATGAPSRWGFGGLWRKEEGTKDTPSPASSPIVTRPPPPPPAEPLTKKLGGFFSTRGSVSSLGSTPPRAAPPVQEPMYNGSDTSSSTESQTEPVSPVSEQLPAISHIESSLAVPREVFNKAGAGAVNGIKVVL</sequence>
<evidence type="ECO:0000313" key="2">
    <source>
        <dbReference type="Proteomes" id="UP000814033"/>
    </source>
</evidence>
<name>A0ACB8RTE4_9AGAM</name>
<accession>A0ACB8RTE4</accession>
<reference evidence="1" key="1">
    <citation type="submission" date="2021-02" db="EMBL/GenBank/DDBJ databases">
        <authorList>
            <consortium name="DOE Joint Genome Institute"/>
            <person name="Ahrendt S."/>
            <person name="Looney B.P."/>
            <person name="Miyauchi S."/>
            <person name="Morin E."/>
            <person name="Drula E."/>
            <person name="Courty P.E."/>
            <person name="Chicoki N."/>
            <person name="Fauchery L."/>
            <person name="Kohler A."/>
            <person name="Kuo A."/>
            <person name="Labutti K."/>
            <person name="Pangilinan J."/>
            <person name="Lipzen A."/>
            <person name="Riley R."/>
            <person name="Andreopoulos W."/>
            <person name="He G."/>
            <person name="Johnson J."/>
            <person name="Barry K.W."/>
            <person name="Grigoriev I.V."/>
            <person name="Nagy L."/>
            <person name="Hibbett D."/>
            <person name="Henrissat B."/>
            <person name="Matheny P.B."/>
            <person name="Labbe J."/>
            <person name="Martin F."/>
        </authorList>
    </citation>
    <scope>NUCLEOTIDE SEQUENCE</scope>
    <source>
        <strain evidence="1">FP105234-sp</strain>
    </source>
</reference>